<gene>
    <name evidence="2" type="ORF">HP438_14060</name>
</gene>
<dbReference type="Pfam" id="PF14356">
    <property type="entry name" value="DUF4403"/>
    <property type="match status" value="1"/>
</dbReference>
<evidence type="ECO:0000313" key="3">
    <source>
        <dbReference type="Proteomes" id="UP000536441"/>
    </source>
</evidence>
<dbReference type="InterPro" id="IPR025515">
    <property type="entry name" value="DUF4403"/>
</dbReference>
<organism evidence="2 3">
    <name type="scientific">Sphingomonas zeae</name>
    <dbReference type="NCBI Taxonomy" id="1646122"/>
    <lineage>
        <taxon>Bacteria</taxon>
        <taxon>Pseudomonadati</taxon>
        <taxon>Pseudomonadota</taxon>
        <taxon>Alphaproteobacteria</taxon>
        <taxon>Sphingomonadales</taxon>
        <taxon>Sphingomonadaceae</taxon>
        <taxon>Sphingomonas</taxon>
    </lineage>
</organism>
<dbReference type="Proteomes" id="UP000536441">
    <property type="component" value="Unassembled WGS sequence"/>
</dbReference>
<evidence type="ECO:0000256" key="1">
    <source>
        <dbReference type="SAM" id="MobiDB-lite"/>
    </source>
</evidence>
<evidence type="ECO:0000313" key="2">
    <source>
        <dbReference type="EMBL" id="NUU48093.1"/>
    </source>
</evidence>
<keyword evidence="3" id="KW-1185">Reference proteome</keyword>
<sequence length="524" mass="56422">MKNTTARATVSTPSRSIAEAAGQIAGAFFRENELSSVSIVSALLCVACLSGCDRTPREAPPRATDTISVPPQTSTMDVPIVADMDKLAASLEQAVPRRLWSIDKPGQTCLPPKKVKILFAKIKTPAIQCRITGTVVRGPLVLEGSGKTIIVTMPLHAAISARDVGGVLSRETAEADARVRAVVRLDIARDWSPRATVSIAYDWTDEPHVDFLGQRIEFTSKADAKLAGVVERLERSLPQELGRLQLREQIAQVWGSAFTSVQLNRANPPVWMRITPRQLSYGGYTISRNRVNLALGMTAGTETFVGDRPPDPQRRPLPDMTRTQPGPGRILFAIPVIADYPQLEPVLAKALAKRSRRPFEVPGVGAVRAQFHQVTVYGTTGDKIAVGLRFSAAAEGGEPAQGTIWLTATPRNAVNDRRVAFDDLTVAGVADSVGTSLLLKLANTPGISGTVSAALTQNFEKDFDKLIGKITRAIDEKRIGDIIVRARVTDVRTGQLKAAGQGVYLPVWGRGTATISLAPVRARN</sequence>
<dbReference type="EMBL" id="JABMCH010000067">
    <property type="protein sequence ID" value="NUU48093.1"/>
    <property type="molecule type" value="Genomic_DNA"/>
</dbReference>
<protein>
    <submittedName>
        <fullName evidence="2">DUF4403 family protein</fullName>
    </submittedName>
</protein>
<feature type="compositionally biased region" description="Basic and acidic residues" evidence="1">
    <location>
        <begin position="308"/>
        <end position="317"/>
    </location>
</feature>
<comment type="caution">
    <text evidence="2">The sequence shown here is derived from an EMBL/GenBank/DDBJ whole genome shotgun (WGS) entry which is preliminary data.</text>
</comment>
<name>A0A7Y6B6H3_9SPHN</name>
<reference evidence="2 3" key="1">
    <citation type="submission" date="2020-05" db="EMBL/GenBank/DDBJ databases">
        <title>Genome Sequencing of Type Strains.</title>
        <authorList>
            <person name="Lemaire J.F."/>
            <person name="Inderbitzin P."/>
            <person name="Gregorio O.A."/>
            <person name="Collins S.B."/>
            <person name="Wespe N."/>
            <person name="Knight-Connoni V."/>
        </authorList>
    </citation>
    <scope>NUCLEOTIDE SEQUENCE [LARGE SCALE GENOMIC DNA]</scope>
    <source>
        <strain evidence="2 3">DSM 100049</strain>
    </source>
</reference>
<feature type="region of interest" description="Disordered" evidence="1">
    <location>
        <begin position="302"/>
        <end position="324"/>
    </location>
</feature>
<proteinExistence type="predicted"/>
<accession>A0A7Y6B6H3</accession>
<dbReference type="AlphaFoldDB" id="A0A7Y6B6H3"/>